<name>A0A5M8P308_9BACT</name>
<feature type="transmembrane region" description="Helical" evidence="6">
    <location>
        <begin position="56"/>
        <end position="81"/>
    </location>
</feature>
<sequence length="492" mass="56300">MFRIKRLYTFVLETFLPLLLATYSVCLFILLMQFVFMHIDTMVGKGVGLGVLAQLFFYAALTFTPMALPLSILLGSLMTFGNLGEHLELLAMKASGISLLRIMKPLIYSVLVISAISFYFQNEMVPRAQTKMWTIMLSLRQKSPELEIPEGSFYKEIPGYNVYVRHKDKKGGMLRKMMIYDYSDGFENAKVIVADSGKLNMMDDKQHLTLTLHSGTSFQNLNTRRTRNVTEKIPYSRETFMLRKILIYFPSDFEMADESIMGSRETGKNMHELTTYIDSVQYEQDSLAIQTAELFKKQVYAQTFKGERYYTASVADAKNDSLFAQGLDAYYEQLNIDKQIHYMQQAKSRSERVLSEYNYSSIQQSDSQKQLLLHSIQFEKRFSLALSCLLFFFIGAPLGAIIRKGGLGLPAVLSVVLYLLYYTVDTFGTKMAKQDVWPVSEGVWLSSILLGVLGIFFTYQALNDSAMLNPDDWKIAIQKGWAKFNKKHKSHK</sequence>
<feature type="transmembrane region" description="Helical" evidence="6">
    <location>
        <begin position="407"/>
        <end position="424"/>
    </location>
</feature>
<keyword evidence="5 6" id="KW-0472">Membrane</keyword>
<keyword evidence="2" id="KW-1003">Cell membrane</keyword>
<dbReference type="GO" id="GO:0043190">
    <property type="term" value="C:ATP-binding cassette (ABC) transporter complex"/>
    <property type="evidence" value="ECO:0007669"/>
    <property type="project" value="TreeGrafter"/>
</dbReference>
<evidence type="ECO:0000313" key="7">
    <source>
        <dbReference type="EMBL" id="KAA6302716.1"/>
    </source>
</evidence>
<dbReference type="AlphaFoldDB" id="A0A5M8P308"/>
<evidence type="ECO:0000313" key="8">
    <source>
        <dbReference type="Proteomes" id="UP000324575"/>
    </source>
</evidence>
<dbReference type="PANTHER" id="PTHR33529">
    <property type="entry name" value="SLR0882 PROTEIN-RELATED"/>
    <property type="match status" value="1"/>
</dbReference>
<feature type="transmembrane region" description="Helical" evidence="6">
    <location>
        <begin position="382"/>
        <end position="400"/>
    </location>
</feature>
<proteinExistence type="predicted"/>
<dbReference type="EMBL" id="SNRX01000006">
    <property type="protein sequence ID" value="KAA6302716.1"/>
    <property type="molecule type" value="Genomic_DNA"/>
</dbReference>
<evidence type="ECO:0000256" key="6">
    <source>
        <dbReference type="SAM" id="Phobius"/>
    </source>
</evidence>
<dbReference type="Proteomes" id="UP000324575">
    <property type="component" value="Unassembled WGS sequence"/>
</dbReference>
<dbReference type="InterPro" id="IPR005495">
    <property type="entry name" value="LptG/LptF_permease"/>
</dbReference>
<comment type="subcellular location">
    <subcellularLocation>
        <location evidence="1">Cell membrane</location>
        <topology evidence="1">Multi-pass membrane protein</topology>
    </subcellularLocation>
</comment>
<feature type="transmembrane region" description="Helical" evidence="6">
    <location>
        <begin position="7"/>
        <end position="36"/>
    </location>
</feature>
<evidence type="ECO:0000256" key="1">
    <source>
        <dbReference type="ARBA" id="ARBA00004651"/>
    </source>
</evidence>
<evidence type="ECO:0000256" key="4">
    <source>
        <dbReference type="ARBA" id="ARBA00022989"/>
    </source>
</evidence>
<keyword evidence="3 6" id="KW-0812">Transmembrane</keyword>
<dbReference type="Pfam" id="PF03739">
    <property type="entry name" value="LptF_LptG"/>
    <property type="match status" value="1"/>
</dbReference>
<feature type="transmembrane region" description="Helical" evidence="6">
    <location>
        <begin position="444"/>
        <end position="462"/>
    </location>
</feature>
<protein>
    <submittedName>
        <fullName evidence="7">YjgP/YjgQ family permease</fullName>
    </submittedName>
</protein>
<accession>A0A5M8P308</accession>
<keyword evidence="4 6" id="KW-1133">Transmembrane helix</keyword>
<evidence type="ECO:0000256" key="3">
    <source>
        <dbReference type="ARBA" id="ARBA00022692"/>
    </source>
</evidence>
<evidence type="ECO:0000256" key="5">
    <source>
        <dbReference type="ARBA" id="ARBA00023136"/>
    </source>
</evidence>
<gene>
    <name evidence="7" type="ORF">EZS26_001223</name>
</gene>
<evidence type="ECO:0000256" key="2">
    <source>
        <dbReference type="ARBA" id="ARBA00022475"/>
    </source>
</evidence>
<organism evidence="7 8">
    <name type="scientific">Candidatus Ordinivivax streblomastigis</name>
    <dbReference type="NCBI Taxonomy" id="2540710"/>
    <lineage>
        <taxon>Bacteria</taxon>
        <taxon>Pseudomonadati</taxon>
        <taxon>Bacteroidota</taxon>
        <taxon>Bacteroidia</taxon>
        <taxon>Bacteroidales</taxon>
        <taxon>Candidatus Ordinivivax</taxon>
    </lineage>
</organism>
<dbReference type="GO" id="GO:0015920">
    <property type="term" value="P:lipopolysaccharide transport"/>
    <property type="evidence" value="ECO:0007669"/>
    <property type="project" value="TreeGrafter"/>
</dbReference>
<feature type="transmembrane region" description="Helical" evidence="6">
    <location>
        <begin position="102"/>
        <end position="120"/>
    </location>
</feature>
<dbReference type="PANTHER" id="PTHR33529:SF6">
    <property type="entry name" value="YJGP_YJGQ FAMILY PERMEASE"/>
    <property type="match status" value="1"/>
</dbReference>
<reference evidence="7 8" key="1">
    <citation type="submission" date="2019-03" db="EMBL/GenBank/DDBJ databases">
        <title>Single cell metagenomics reveals metabolic interactions within the superorganism composed of flagellate Streblomastix strix and complex community of Bacteroidetes bacteria on its surface.</title>
        <authorList>
            <person name="Treitli S.C."/>
            <person name="Kolisko M."/>
            <person name="Husnik F."/>
            <person name="Keeling P."/>
            <person name="Hampl V."/>
        </authorList>
    </citation>
    <scope>NUCLEOTIDE SEQUENCE [LARGE SCALE GENOMIC DNA]</scope>
    <source>
        <strain evidence="7">St1</strain>
    </source>
</reference>
<comment type="caution">
    <text evidence="7">The sequence shown here is derived from an EMBL/GenBank/DDBJ whole genome shotgun (WGS) entry which is preliminary data.</text>
</comment>